<evidence type="ECO:0000256" key="1">
    <source>
        <dbReference type="SAM" id="Phobius"/>
    </source>
</evidence>
<organism evidence="2 3">
    <name type="scientific">Thermoflavimicrobium daqui</name>
    <dbReference type="NCBI Taxonomy" id="2137476"/>
    <lineage>
        <taxon>Bacteria</taxon>
        <taxon>Bacillati</taxon>
        <taxon>Bacillota</taxon>
        <taxon>Bacilli</taxon>
        <taxon>Bacillales</taxon>
        <taxon>Thermoactinomycetaceae</taxon>
        <taxon>Thermoflavimicrobium</taxon>
    </lineage>
</organism>
<reference evidence="2 3" key="1">
    <citation type="submission" date="2018-06" db="EMBL/GenBank/DDBJ databases">
        <title>Thermoflavimicrobium daqus sp. nov., a thermophilic microbe isolated from Moutai-flavour Daqu.</title>
        <authorList>
            <person name="Wang X."/>
            <person name="Zhou H."/>
        </authorList>
    </citation>
    <scope>NUCLEOTIDE SEQUENCE [LARGE SCALE GENOMIC DNA]</scope>
    <source>
        <strain evidence="2 3">FBKL4.011</strain>
    </source>
</reference>
<dbReference type="EMBL" id="QJKK01000013">
    <property type="protein sequence ID" value="RAL21483.1"/>
    <property type="molecule type" value="Genomic_DNA"/>
</dbReference>
<name>A0A364K1L7_9BACL</name>
<reference evidence="2 3" key="2">
    <citation type="submission" date="2018-06" db="EMBL/GenBank/DDBJ databases">
        <authorList>
            <person name="Zhirakovskaya E."/>
        </authorList>
    </citation>
    <scope>NUCLEOTIDE SEQUENCE [LARGE SCALE GENOMIC DNA]</scope>
    <source>
        <strain evidence="2 3">FBKL4.011</strain>
    </source>
</reference>
<dbReference type="AlphaFoldDB" id="A0A364K1L7"/>
<evidence type="ECO:0000313" key="3">
    <source>
        <dbReference type="Proteomes" id="UP000251213"/>
    </source>
</evidence>
<comment type="caution">
    <text evidence="2">The sequence shown here is derived from an EMBL/GenBank/DDBJ whole genome shotgun (WGS) entry which is preliminary data.</text>
</comment>
<keyword evidence="1" id="KW-0812">Transmembrane</keyword>
<sequence>MKKIFENKLYNLLENLVLIYMALHLLNKYVIHSPIWSSDQVLNYCIIFIIMSEISEYFVYKQDEKEKPMSQDK</sequence>
<dbReference type="Proteomes" id="UP000251213">
    <property type="component" value="Unassembled WGS sequence"/>
</dbReference>
<keyword evidence="1" id="KW-0472">Membrane</keyword>
<keyword evidence="1" id="KW-1133">Transmembrane helix</keyword>
<dbReference type="RefSeq" id="WP_113660156.1">
    <property type="nucleotide sequence ID" value="NZ_KZ845675.1"/>
</dbReference>
<feature type="transmembrane region" description="Helical" evidence="1">
    <location>
        <begin position="12"/>
        <end position="29"/>
    </location>
</feature>
<feature type="transmembrane region" description="Helical" evidence="1">
    <location>
        <begin position="41"/>
        <end position="60"/>
    </location>
</feature>
<evidence type="ECO:0000313" key="2">
    <source>
        <dbReference type="EMBL" id="RAL21483.1"/>
    </source>
</evidence>
<accession>A0A364K1L7</accession>
<proteinExistence type="predicted"/>
<gene>
    <name evidence="2" type="ORF">DL897_16130</name>
</gene>
<keyword evidence="3" id="KW-1185">Reference proteome</keyword>
<protein>
    <submittedName>
        <fullName evidence="2">Uncharacterized protein</fullName>
    </submittedName>
</protein>